<dbReference type="SMART" id="SM00429">
    <property type="entry name" value="IPT"/>
    <property type="match status" value="4"/>
</dbReference>
<name>A0A1I6ARQ8_HYMAR</name>
<organism evidence="3 4">
    <name type="scientific">Hymenobacter arizonensis</name>
    <name type="common">Siccationidurans arizonensis</name>
    <dbReference type="NCBI Taxonomy" id="1227077"/>
    <lineage>
        <taxon>Bacteria</taxon>
        <taxon>Pseudomonadati</taxon>
        <taxon>Bacteroidota</taxon>
        <taxon>Cytophagia</taxon>
        <taxon>Cytophagales</taxon>
        <taxon>Hymenobacteraceae</taxon>
        <taxon>Hymenobacter</taxon>
    </lineage>
</organism>
<dbReference type="Gene3D" id="2.60.40.10">
    <property type="entry name" value="Immunoglobulins"/>
    <property type="match status" value="4"/>
</dbReference>
<dbReference type="InterPro" id="IPR001590">
    <property type="entry name" value="Peptidase_M12B"/>
</dbReference>
<dbReference type="SUPFAM" id="SSF81296">
    <property type="entry name" value="E set domains"/>
    <property type="match status" value="4"/>
</dbReference>
<evidence type="ECO:0000256" key="1">
    <source>
        <dbReference type="SAM" id="MobiDB-lite"/>
    </source>
</evidence>
<dbReference type="RefSeq" id="WP_092677168.1">
    <property type="nucleotide sequence ID" value="NZ_FOXS01000006.1"/>
</dbReference>
<evidence type="ECO:0000313" key="3">
    <source>
        <dbReference type="EMBL" id="SFQ71287.1"/>
    </source>
</evidence>
<dbReference type="Gene3D" id="3.40.390.10">
    <property type="entry name" value="Collagenase (Catalytic Domain)"/>
    <property type="match status" value="1"/>
</dbReference>
<dbReference type="Pfam" id="PF13583">
    <property type="entry name" value="Reprolysin_4"/>
    <property type="match status" value="1"/>
</dbReference>
<dbReference type="InterPro" id="IPR014756">
    <property type="entry name" value="Ig_E-set"/>
</dbReference>
<dbReference type="PROSITE" id="PS50215">
    <property type="entry name" value="ADAM_MEPRO"/>
    <property type="match status" value="1"/>
</dbReference>
<proteinExistence type="predicted"/>
<dbReference type="CDD" id="cd00102">
    <property type="entry name" value="IPT"/>
    <property type="match status" value="2"/>
</dbReference>
<dbReference type="EMBL" id="FOXS01000006">
    <property type="protein sequence ID" value="SFQ71287.1"/>
    <property type="molecule type" value="Genomic_DNA"/>
</dbReference>
<dbReference type="AlphaFoldDB" id="A0A1I6ARQ8"/>
<feature type="region of interest" description="Disordered" evidence="1">
    <location>
        <begin position="208"/>
        <end position="230"/>
    </location>
</feature>
<dbReference type="InterPro" id="IPR013783">
    <property type="entry name" value="Ig-like_fold"/>
</dbReference>
<evidence type="ECO:0000313" key="4">
    <source>
        <dbReference type="Proteomes" id="UP000199029"/>
    </source>
</evidence>
<dbReference type="InterPro" id="IPR002909">
    <property type="entry name" value="IPT_dom"/>
</dbReference>
<dbReference type="GO" id="GO:0006508">
    <property type="term" value="P:proteolysis"/>
    <property type="evidence" value="ECO:0007669"/>
    <property type="project" value="InterPro"/>
</dbReference>
<dbReference type="NCBIfam" id="TIGR04183">
    <property type="entry name" value="Por_Secre_tail"/>
    <property type="match status" value="1"/>
</dbReference>
<dbReference type="Pfam" id="PF18962">
    <property type="entry name" value="Por_Secre_tail"/>
    <property type="match status" value="1"/>
</dbReference>
<sequence length="1248" mass="126845">MKKSNTPKPVAPSSSERSTFRNGFGRLGACLLLALGFISGARAQQRGGAVLFQANAEARAAAVASTLASALFRSQALTLDVAAMRGTLATAPAEAQAGAAPLVFALPLPDGTTGRFALRQTAVMAPALAARFPEIKTYAGVGLDDPAASVRLDMTPQGFHAQVLTTAGNSFYVDPVSQTDMRHYLSFYRRDMNRAAVRVAPCGAVSKQPKSAVAKQPNTGTNGSARPSAPSGSVLRTYRLALACTPQYALVKGNTVASVLASEVSTVNRVVGVYEKELAVRMVLVPNNNQLVFLSGTGPQPNTPYTNNNANAMLAQNQTNLDAIIGTANYDIGHVFGTGEGGIAYQGSVCNATLKAGGVTGLPNPTGDAFDIDFVAHEMGHQFGGSHSFNGDADNCAGGNRNAPTAWEPGSGTTIMAYAGICGPSNNVQTASDAVFHTGSFQEMRTFIESTTCNTAANLPTGNTAPVVTAPASGRTLPIGTPFKLTATATDAENDPLTYSWEQMDTGPQSAPTAAQVPGQNVPLFRSFNPTASSTRYFPRLIDLVNNTTTLGERLPVVTRTMRFRCTARDEHSGPAGVIGGVDFSPFVNLAVTSTSGPFVVTAPNTAVSWTGGAAQTVTWDVAGTTNAPVSCALVNLRLSLDGGLTYPVLLAQNEPNDGSAVVIAPSPTSTQTQARVMVEAADNYFFDISNANFTITPPTVGPSISSFTPTGGLAGTVVTVLGSNFTGATAVSFNGVAATSFTVNSPTQLTATVAAGTTTGPITVTGPTGTATSTASFIVGPPPIISSFSPMAGPVGTSVIITGTNFSGATRVTFNGTNAPSFTVNSATQITATVPVNATTGPISIITPIATGVSATSFTVIPAPVVVSFTPASGAAGTVVVLTGNFFSDATQVTFNGTAAPTFTVNSATQITVTVPTGATTGLIAVTTPGGVSVSNTAFVVPPVNDLCANAIALTCGQTVTGNTEGVTDTGDPTGTCDEDIQGGGVFYTIVGTGTNITLTTCNAATGFDTMLFVYTGTCGSYTCVIGNDDSLPVCTDGTTTSTVTFPSVAGTVYRIFLTGFDNGLGSETGPFTLTATCTPTVTGLSPNSGPVGTVVTLSGTDLTGATALTLNGLPVTGFTVVNSTTITFTIPVGATTGNVVVTTPNGFTVGTAFTVTTATATANASKSEFSVWPNPVAGKGILNVRLTASTGKAQLTLRNVLGQTIATRSFSGNTTELSTAGLASGTYLLTVQIEGRAPSIQRVVVE</sequence>
<dbReference type="Pfam" id="PF01833">
    <property type="entry name" value="TIG"/>
    <property type="match status" value="4"/>
</dbReference>
<feature type="domain" description="Peptidase M12B" evidence="2">
    <location>
        <begin position="342"/>
        <end position="460"/>
    </location>
</feature>
<dbReference type="InterPro" id="IPR024079">
    <property type="entry name" value="MetalloPept_cat_dom_sf"/>
</dbReference>
<gene>
    <name evidence="3" type="ORF">SAMN04515668_3812</name>
</gene>
<keyword evidence="4" id="KW-1185">Reference proteome</keyword>
<dbReference type="SUPFAM" id="SSF55486">
    <property type="entry name" value="Metalloproteases ('zincins'), catalytic domain"/>
    <property type="match status" value="1"/>
</dbReference>
<protein>
    <submittedName>
        <fullName evidence="3">Por secretion system C-terminal sorting domain-containing protein</fullName>
    </submittedName>
</protein>
<accession>A0A1I6ARQ8</accession>
<reference evidence="4" key="1">
    <citation type="submission" date="2016-10" db="EMBL/GenBank/DDBJ databases">
        <authorList>
            <person name="Varghese N."/>
            <person name="Submissions S."/>
        </authorList>
    </citation>
    <scope>NUCLEOTIDE SEQUENCE [LARGE SCALE GENOMIC DNA]</scope>
    <source>
        <strain evidence="4">OR362-8,ATCC BAA-1266,JCM 13504</strain>
    </source>
</reference>
<dbReference type="InterPro" id="IPR026444">
    <property type="entry name" value="Secre_tail"/>
</dbReference>
<evidence type="ECO:0000259" key="2">
    <source>
        <dbReference type="PROSITE" id="PS50215"/>
    </source>
</evidence>
<dbReference type="OrthoDB" id="9792152at2"/>
<feature type="compositionally biased region" description="Polar residues" evidence="1">
    <location>
        <begin position="216"/>
        <end position="225"/>
    </location>
</feature>
<dbReference type="GO" id="GO:0004222">
    <property type="term" value="F:metalloendopeptidase activity"/>
    <property type="evidence" value="ECO:0007669"/>
    <property type="project" value="InterPro"/>
</dbReference>
<dbReference type="STRING" id="1227077.SAMN04515668_3812"/>
<dbReference type="Proteomes" id="UP000199029">
    <property type="component" value="Unassembled WGS sequence"/>
</dbReference>